<protein>
    <recommendedName>
        <fullName evidence="1">SET domain-containing protein</fullName>
    </recommendedName>
</protein>
<dbReference type="SUPFAM" id="SSF82199">
    <property type="entry name" value="SET domain"/>
    <property type="match status" value="1"/>
</dbReference>
<proteinExistence type="predicted"/>
<sequence>MCYKNIYQMFTKISTIKDGGNGLFTKDQIKKGAVIAEFRGELVAPNVKKQGNNRSIVYFNDGYRLYCDEDDLASFANDCVEFPTVRRKLMKTLRTCEPFYQKHEYANLNAEIILRESDGQHKAFLVAAMDIKRNEEIFCHYGFIYWFFKEATELGFLEEKEIDMKGFPENLHTYVAFDKYIKTFYPDVKKWTAVKIFGKYLVTVKFKGKGRLYINMPNCKERFTRVLASDFDN</sequence>
<organism evidence="2">
    <name type="scientific">Harvfovirus sp</name>
    <dbReference type="NCBI Taxonomy" id="2487768"/>
    <lineage>
        <taxon>Viruses</taxon>
        <taxon>Varidnaviria</taxon>
        <taxon>Bamfordvirae</taxon>
        <taxon>Nucleocytoviricota</taxon>
        <taxon>Megaviricetes</taxon>
        <taxon>Imitervirales</taxon>
        <taxon>Mimiviridae</taxon>
        <taxon>Klosneuvirinae</taxon>
    </lineage>
</organism>
<evidence type="ECO:0000313" key="2">
    <source>
        <dbReference type="EMBL" id="AYV81967.1"/>
    </source>
</evidence>
<name>A0A3G5A423_9VIRU</name>
<feature type="domain" description="SET" evidence="1">
    <location>
        <begin position="4"/>
        <end position="142"/>
    </location>
</feature>
<dbReference type="InterPro" id="IPR001214">
    <property type="entry name" value="SET_dom"/>
</dbReference>
<accession>A0A3G5A423</accession>
<reference evidence="2" key="1">
    <citation type="submission" date="2018-10" db="EMBL/GenBank/DDBJ databases">
        <title>Hidden diversity of soil giant viruses.</title>
        <authorList>
            <person name="Schulz F."/>
            <person name="Alteio L."/>
            <person name="Goudeau D."/>
            <person name="Ryan E.M."/>
            <person name="Malmstrom R.R."/>
            <person name="Blanchard J."/>
            <person name="Woyke T."/>
        </authorList>
    </citation>
    <scope>NUCLEOTIDE SEQUENCE</scope>
    <source>
        <strain evidence="2">HAV1</strain>
    </source>
</reference>
<gene>
    <name evidence="2" type="ORF">Harvfovirus88_3</name>
</gene>
<dbReference type="InterPro" id="IPR046341">
    <property type="entry name" value="SET_dom_sf"/>
</dbReference>
<dbReference type="SMART" id="SM00317">
    <property type="entry name" value="SET"/>
    <property type="match status" value="1"/>
</dbReference>
<dbReference type="Pfam" id="PF00856">
    <property type="entry name" value="SET"/>
    <property type="match status" value="1"/>
</dbReference>
<dbReference type="EMBL" id="MK072330">
    <property type="protein sequence ID" value="AYV81967.1"/>
    <property type="molecule type" value="Genomic_DNA"/>
</dbReference>
<evidence type="ECO:0000259" key="1">
    <source>
        <dbReference type="PROSITE" id="PS50280"/>
    </source>
</evidence>
<dbReference type="Gene3D" id="2.170.270.10">
    <property type="entry name" value="SET domain"/>
    <property type="match status" value="1"/>
</dbReference>
<dbReference type="PROSITE" id="PS50280">
    <property type="entry name" value="SET"/>
    <property type="match status" value="1"/>
</dbReference>